<evidence type="ECO:0000313" key="19">
    <source>
        <dbReference type="Proteomes" id="UP001612928"/>
    </source>
</evidence>
<evidence type="ECO:0000259" key="16">
    <source>
        <dbReference type="PROSITE" id="PS50109"/>
    </source>
</evidence>
<keyword evidence="11" id="KW-1133">Transmembrane helix</keyword>
<dbReference type="Pfam" id="PF13185">
    <property type="entry name" value="GAF_2"/>
    <property type="match status" value="1"/>
</dbReference>
<keyword evidence="13" id="KW-0472">Membrane</keyword>
<keyword evidence="12" id="KW-0902">Two-component regulatory system</keyword>
<dbReference type="InterPro" id="IPR036890">
    <property type="entry name" value="HATPase_C_sf"/>
</dbReference>
<dbReference type="PANTHER" id="PTHR42878:SF7">
    <property type="entry name" value="SENSOR HISTIDINE KINASE GLRK"/>
    <property type="match status" value="1"/>
</dbReference>
<feature type="domain" description="PAS" evidence="17">
    <location>
        <begin position="292"/>
        <end position="336"/>
    </location>
</feature>
<dbReference type="SUPFAM" id="SSF55781">
    <property type="entry name" value="GAF domain-like"/>
    <property type="match status" value="1"/>
</dbReference>
<accession>A0ABW7ZW71</accession>
<dbReference type="Pfam" id="PF00512">
    <property type="entry name" value="HisKA"/>
    <property type="match status" value="1"/>
</dbReference>
<dbReference type="InterPro" id="IPR003661">
    <property type="entry name" value="HisK_dim/P_dom"/>
</dbReference>
<dbReference type="EMBL" id="JBITMB010000001">
    <property type="protein sequence ID" value="MFI7438796.1"/>
    <property type="molecule type" value="Genomic_DNA"/>
</dbReference>
<evidence type="ECO:0000256" key="3">
    <source>
        <dbReference type="ARBA" id="ARBA00004236"/>
    </source>
</evidence>
<keyword evidence="8" id="KW-0547">Nucleotide-binding</keyword>
<keyword evidence="19" id="KW-1185">Reference proteome</keyword>
<dbReference type="InterPro" id="IPR050351">
    <property type="entry name" value="BphY/WalK/GraS-like"/>
</dbReference>
<dbReference type="Pfam" id="PF00989">
    <property type="entry name" value="PAS"/>
    <property type="match status" value="1"/>
</dbReference>
<dbReference type="SUPFAM" id="SSF55874">
    <property type="entry name" value="ATPase domain of HSP90 chaperone/DNA topoisomerase II/histidine kinase"/>
    <property type="match status" value="1"/>
</dbReference>
<dbReference type="SMART" id="SM00065">
    <property type="entry name" value="GAF"/>
    <property type="match status" value="1"/>
</dbReference>
<dbReference type="CDD" id="cd00082">
    <property type="entry name" value="HisKA"/>
    <property type="match status" value="1"/>
</dbReference>
<dbReference type="RefSeq" id="WP_397018336.1">
    <property type="nucleotide sequence ID" value="NZ_JBITMB010000001.1"/>
</dbReference>
<dbReference type="InterPro" id="IPR000014">
    <property type="entry name" value="PAS"/>
</dbReference>
<evidence type="ECO:0000256" key="12">
    <source>
        <dbReference type="ARBA" id="ARBA00023012"/>
    </source>
</evidence>
<comment type="catalytic activity">
    <reaction evidence="1">
        <text>ATP + protein L-histidine = ADP + protein N-phospho-L-histidine.</text>
        <dbReference type="EC" id="2.7.13.3"/>
    </reaction>
</comment>
<proteinExistence type="predicted"/>
<dbReference type="Gene3D" id="3.30.565.10">
    <property type="entry name" value="Histidine kinase-like ATPase, C-terminal domain"/>
    <property type="match status" value="1"/>
</dbReference>
<comment type="caution">
    <text evidence="18">The sequence shown here is derived from an EMBL/GenBank/DDBJ whole genome shotgun (WGS) entry which is preliminary data.</text>
</comment>
<dbReference type="SUPFAM" id="SSF55785">
    <property type="entry name" value="PYP-like sensor domain (PAS domain)"/>
    <property type="match status" value="2"/>
</dbReference>
<keyword evidence="7" id="KW-0812">Transmembrane</keyword>
<dbReference type="InterPro" id="IPR036097">
    <property type="entry name" value="HisK_dim/P_sf"/>
</dbReference>
<dbReference type="SMART" id="SM00388">
    <property type="entry name" value="HisKA"/>
    <property type="match status" value="1"/>
</dbReference>
<dbReference type="PROSITE" id="PS50109">
    <property type="entry name" value="HIS_KIN"/>
    <property type="match status" value="1"/>
</dbReference>
<dbReference type="PROSITE" id="PS50112">
    <property type="entry name" value="PAS"/>
    <property type="match status" value="2"/>
</dbReference>
<dbReference type="Gene3D" id="3.30.450.40">
    <property type="match status" value="1"/>
</dbReference>
<dbReference type="Gene3D" id="3.30.450.20">
    <property type="entry name" value="PAS domain"/>
    <property type="match status" value="2"/>
</dbReference>
<dbReference type="SUPFAM" id="SSF47384">
    <property type="entry name" value="Homodimeric domain of signal transducing histidine kinase"/>
    <property type="match status" value="1"/>
</dbReference>
<feature type="region of interest" description="Disordered" evidence="15">
    <location>
        <begin position="591"/>
        <end position="622"/>
    </location>
</feature>
<evidence type="ECO:0000256" key="14">
    <source>
        <dbReference type="ARBA" id="ARBA00039401"/>
    </source>
</evidence>
<dbReference type="CDD" id="cd00130">
    <property type="entry name" value="PAS"/>
    <property type="match status" value="2"/>
</dbReference>
<dbReference type="InterPro" id="IPR029016">
    <property type="entry name" value="GAF-like_dom_sf"/>
</dbReference>
<evidence type="ECO:0000256" key="2">
    <source>
        <dbReference type="ARBA" id="ARBA00004141"/>
    </source>
</evidence>
<dbReference type="Pfam" id="PF02518">
    <property type="entry name" value="HATPase_c"/>
    <property type="match status" value="1"/>
</dbReference>
<evidence type="ECO:0000313" key="18">
    <source>
        <dbReference type="EMBL" id="MFI7438796.1"/>
    </source>
</evidence>
<dbReference type="EC" id="2.7.13.3" evidence="4"/>
<dbReference type="Pfam" id="PF13188">
    <property type="entry name" value="PAS_8"/>
    <property type="match status" value="1"/>
</dbReference>
<keyword evidence="5" id="KW-0597">Phosphoprotein</keyword>
<dbReference type="SMART" id="SM00387">
    <property type="entry name" value="HATPase_c"/>
    <property type="match status" value="1"/>
</dbReference>
<dbReference type="PRINTS" id="PR00344">
    <property type="entry name" value="BCTRLSENSOR"/>
</dbReference>
<evidence type="ECO:0000256" key="7">
    <source>
        <dbReference type="ARBA" id="ARBA00022692"/>
    </source>
</evidence>
<keyword evidence="6" id="KW-0808">Transferase</keyword>
<evidence type="ECO:0000256" key="13">
    <source>
        <dbReference type="ARBA" id="ARBA00023136"/>
    </source>
</evidence>
<name>A0ABW7ZW71_9ACTN</name>
<evidence type="ECO:0000256" key="1">
    <source>
        <dbReference type="ARBA" id="ARBA00000085"/>
    </source>
</evidence>
<gene>
    <name evidence="18" type="ORF">ACIBP5_02385</name>
</gene>
<dbReference type="InterPro" id="IPR013767">
    <property type="entry name" value="PAS_fold"/>
</dbReference>
<protein>
    <recommendedName>
        <fullName evidence="14">Sensor-like histidine kinase SenX3</fullName>
        <ecNumber evidence="4">2.7.13.3</ecNumber>
    </recommendedName>
</protein>
<dbReference type="Proteomes" id="UP001612928">
    <property type="component" value="Unassembled WGS sequence"/>
</dbReference>
<evidence type="ECO:0000256" key="4">
    <source>
        <dbReference type="ARBA" id="ARBA00012438"/>
    </source>
</evidence>
<keyword evidence="10" id="KW-0067">ATP-binding</keyword>
<evidence type="ECO:0000259" key="17">
    <source>
        <dbReference type="PROSITE" id="PS50112"/>
    </source>
</evidence>
<dbReference type="InterPro" id="IPR005467">
    <property type="entry name" value="His_kinase_dom"/>
</dbReference>
<evidence type="ECO:0000256" key="6">
    <source>
        <dbReference type="ARBA" id="ARBA00022679"/>
    </source>
</evidence>
<dbReference type="SMART" id="SM00091">
    <property type="entry name" value="PAS"/>
    <property type="match status" value="2"/>
</dbReference>
<sequence length="622" mass="66788">MGDEWAGSDDEIARAVLAASPNALIALDRDQTVLVWTPAAERLFGWSAEEMLGRRAPIVPDELTAEHNAVLERVRTGGQVTLQTRRLRADGGVIDVRVDTSALVIGSSVVGYVCEHHPVEAGEAAGVPVARRAQLVRRLTDVVADINAELELSAVLDRIAASLTELTGADGGGFVLIEGERLRLVSTHRLPETLKGATADLRTSLVGKLLRTGRTVLLESDGLGDLVWAELSGLHTIALGLAAVGGRPYGALYALFADDRPGHLELELLELLAGHAGIAVGNAMAYQEAIRQRAHERALFDASADGIAVLDREGRVIRWNPAATELTALPAEAVLDLPPPFALPGPGEKLTFRLPNGRWLDVVGAQIEETGEVVVDFRDVTQAKELEEAKDLFLATTSHELRTPITIVRGFASTLDARWDKLTDPERRSAVHTIAERARSLGRLMDHLLLGSRAGADELKVRVEAFDLAERIHAATLGLPALSDRHRVEVTIPEDLPPVLGDALATEIVLGQLLENAFKYSPAGGLIRVEAWTEEDGVVVVVDDEGVGIAPPDRERIFERFVQVDSGDRRRFGGVGLGLYIVRSLARAQGGDVSAHPRDGGGTRMRLVMGAASPTGNDTPMR</sequence>
<evidence type="ECO:0000256" key="10">
    <source>
        <dbReference type="ARBA" id="ARBA00022840"/>
    </source>
</evidence>
<evidence type="ECO:0000256" key="5">
    <source>
        <dbReference type="ARBA" id="ARBA00022553"/>
    </source>
</evidence>
<dbReference type="Gene3D" id="1.10.287.130">
    <property type="match status" value="1"/>
</dbReference>
<evidence type="ECO:0000256" key="11">
    <source>
        <dbReference type="ARBA" id="ARBA00022989"/>
    </source>
</evidence>
<feature type="domain" description="Histidine kinase" evidence="16">
    <location>
        <begin position="396"/>
        <end position="613"/>
    </location>
</feature>
<feature type="domain" description="PAS" evidence="17">
    <location>
        <begin position="9"/>
        <end position="78"/>
    </location>
</feature>
<evidence type="ECO:0000256" key="8">
    <source>
        <dbReference type="ARBA" id="ARBA00022741"/>
    </source>
</evidence>
<reference evidence="18 19" key="1">
    <citation type="submission" date="2024-10" db="EMBL/GenBank/DDBJ databases">
        <title>The Natural Products Discovery Center: Release of the First 8490 Sequenced Strains for Exploring Actinobacteria Biosynthetic Diversity.</title>
        <authorList>
            <person name="Kalkreuter E."/>
            <person name="Kautsar S.A."/>
            <person name="Yang D."/>
            <person name="Bader C.D."/>
            <person name="Teijaro C.N."/>
            <person name="Fluegel L."/>
            <person name="Davis C.M."/>
            <person name="Simpson J.R."/>
            <person name="Lauterbach L."/>
            <person name="Steele A.D."/>
            <person name="Gui C."/>
            <person name="Meng S."/>
            <person name="Li G."/>
            <person name="Viehrig K."/>
            <person name="Ye F."/>
            <person name="Su P."/>
            <person name="Kiefer A.F."/>
            <person name="Nichols A."/>
            <person name="Cepeda A.J."/>
            <person name="Yan W."/>
            <person name="Fan B."/>
            <person name="Jiang Y."/>
            <person name="Adhikari A."/>
            <person name="Zheng C.-J."/>
            <person name="Schuster L."/>
            <person name="Cowan T.M."/>
            <person name="Smanski M.J."/>
            <person name="Chevrette M.G."/>
            <person name="De Carvalho L.P.S."/>
            <person name="Shen B."/>
        </authorList>
    </citation>
    <scope>NUCLEOTIDE SEQUENCE [LARGE SCALE GENOMIC DNA]</scope>
    <source>
        <strain evidence="18 19">NPDC049503</strain>
    </source>
</reference>
<organism evidence="18 19">
    <name type="scientific">Nonomuraea indica</name>
    <dbReference type="NCBI Taxonomy" id="1581193"/>
    <lineage>
        <taxon>Bacteria</taxon>
        <taxon>Bacillati</taxon>
        <taxon>Actinomycetota</taxon>
        <taxon>Actinomycetes</taxon>
        <taxon>Streptosporangiales</taxon>
        <taxon>Streptosporangiaceae</taxon>
        <taxon>Nonomuraea</taxon>
    </lineage>
</organism>
<dbReference type="InterPro" id="IPR004358">
    <property type="entry name" value="Sig_transdc_His_kin-like_C"/>
</dbReference>
<keyword evidence="9" id="KW-0418">Kinase</keyword>
<dbReference type="PANTHER" id="PTHR42878">
    <property type="entry name" value="TWO-COMPONENT HISTIDINE KINASE"/>
    <property type="match status" value="1"/>
</dbReference>
<dbReference type="InterPro" id="IPR035965">
    <property type="entry name" value="PAS-like_dom_sf"/>
</dbReference>
<comment type="subcellular location">
    <subcellularLocation>
        <location evidence="3">Cell membrane</location>
    </subcellularLocation>
    <subcellularLocation>
        <location evidence="2">Membrane</location>
        <topology evidence="2">Multi-pass membrane protein</topology>
    </subcellularLocation>
</comment>
<evidence type="ECO:0000256" key="15">
    <source>
        <dbReference type="SAM" id="MobiDB-lite"/>
    </source>
</evidence>
<evidence type="ECO:0000256" key="9">
    <source>
        <dbReference type="ARBA" id="ARBA00022777"/>
    </source>
</evidence>
<dbReference type="NCBIfam" id="TIGR00229">
    <property type="entry name" value="sensory_box"/>
    <property type="match status" value="2"/>
</dbReference>
<dbReference type="InterPro" id="IPR003594">
    <property type="entry name" value="HATPase_dom"/>
</dbReference>
<dbReference type="InterPro" id="IPR003018">
    <property type="entry name" value="GAF"/>
</dbReference>